<gene>
    <name evidence="2" type="ORF">BI350_05125</name>
</gene>
<dbReference type="AlphaFoldDB" id="A0A1D8JEA7"/>
<evidence type="ECO:0000313" key="2">
    <source>
        <dbReference type="EMBL" id="AOV07013.1"/>
    </source>
</evidence>
<dbReference type="InterPro" id="IPR013325">
    <property type="entry name" value="RNA_pol_sigma_r2"/>
</dbReference>
<protein>
    <submittedName>
        <fullName evidence="2">Uncharacterized protein</fullName>
    </submittedName>
</protein>
<feature type="transmembrane region" description="Helical" evidence="1">
    <location>
        <begin position="199"/>
        <end position="218"/>
    </location>
</feature>
<evidence type="ECO:0000256" key="1">
    <source>
        <dbReference type="SAM" id="Phobius"/>
    </source>
</evidence>
<evidence type="ECO:0000313" key="3">
    <source>
        <dbReference type="Proteomes" id="UP000185746"/>
    </source>
</evidence>
<dbReference type="EMBL" id="CP017560">
    <property type="protein sequence ID" value="AOV07013.1"/>
    <property type="molecule type" value="Genomic_DNA"/>
</dbReference>
<dbReference type="GO" id="GO:0006352">
    <property type="term" value="P:DNA-templated transcription initiation"/>
    <property type="evidence" value="ECO:0007669"/>
    <property type="project" value="InterPro"/>
</dbReference>
<keyword evidence="1" id="KW-0812">Transmembrane</keyword>
<keyword evidence="1" id="KW-0472">Membrane</keyword>
<dbReference type="Proteomes" id="UP000185746">
    <property type="component" value="Chromosome"/>
</dbReference>
<dbReference type="GO" id="GO:0003700">
    <property type="term" value="F:DNA-binding transcription factor activity"/>
    <property type="evidence" value="ECO:0007669"/>
    <property type="project" value="InterPro"/>
</dbReference>
<organism evidence="2 3">
    <name type="scientific">Sporosarcina ureilytica</name>
    <dbReference type="NCBI Taxonomy" id="298596"/>
    <lineage>
        <taxon>Bacteria</taxon>
        <taxon>Bacillati</taxon>
        <taxon>Bacillota</taxon>
        <taxon>Bacilli</taxon>
        <taxon>Bacillales</taxon>
        <taxon>Caryophanaceae</taxon>
        <taxon>Sporosarcina</taxon>
    </lineage>
</organism>
<sequence length="700" mass="82183">MIDIELFGAMKKGDEEALKKWLNRYGKEIARLAFQFGTTIQDANELATATFRQLFIELKEIDNDQQLFYRMYQIAIGKLSNIQLTEVNEFLFEEDYHLHQKVIQLQSQDKLTFILSSFSKINEDQLTEILSFPIEVIREKNNSVLNQWQDALIERRLKLLQKSYDRISFRIDEEKVFGDSDEPLVEMDLQISRPSIRGIYLVLSGIALLAALIIFSIINSEPYKRASTEKWIEQLKVTYEEQLSDTYEKLGLTEENFAGTGALDMFGRSYFSDQEINLFERFIKRIEQDFEDEKELDKHEISKQFDEFIENLKVPSDMAEELFKQPLTNDLKASEAFLEQYIPKYYILSHVYGNAIYTYPELMEVVATDESVGLNRLKDIDTYPKEVQQLIHNMTEQNIHVEFLPEEFENRDVDFYKQLHASLHPSVGGYITILESQSHAYYSIPDVPDNAFEYIKELERTLQATTMKSEFLQMLEYRYAWALLAILRAEGRELYDKEGRVNKEVRQEWEAIISSGETPIAANIIKKVLGEFEATDWTVSETQVFLSEYQIVEIAAYAKNNDLGTYNWEENRHNDQIYVYFPNEGFNYIVSSAYEQFKQNYDRSILTNSHPVTIAGMFFYANEKGDAETIRRLYHESSKQADKAADMLNWEQEKYLFSELNHLYFDTYGKTANYGVGDTYGHMQFVQEEEDWFVRSIFQE</sequence>
<dbReference type="SUPFAM" id="SSF88946">
    <property type="entry name" value="Sigma2 domain of RNA polymerase sigma factors"/>
    <property type="match status" value="1"/>
</dbReference>
<dbReference type="Gene3D" id="1.10.1740.10">
    <property type="match status" value="1"/>
</dbReference>
<keyword evidence="1" id="KW-1133">Transmembrane helix</keyword>
<accession>A0A1D8JEA7</accession>
<proteinExistence type="predicted"/>
<keyword evidence="3" id="KW-1185">Reference proteome</keyword>
<reference evidence="2 3" key="1">
    <citation type="submission" date="2016-09" db="EMBL/GenBank/DDBJ databases">
        <title>Complete genome sequence of the Lysinibacillus sphaericus LMG 22257, a specie of Bacillus with ureolytic activity that can effectively biodeposit calcium carbonate.</title>
        <authorList>
            <person name="Yan W."/>
        </authorList>
    </citation>
    <scope>NUCLEOTIDE SEQUENCE [LARGE SCALE GENOMIC DNA]</scope>
    <source>
        <strain evidence="2 3">LMG 22257</strain>
    </source>
</reference>
<dbReference type="KEGG" id="surl:BI350_05125"/>
<name>A0A1D8JEA7_9BACL</name>